<keyword evidence="2" id="KW-1185">Reference proteome</keyword>
<evidence type="ECO:0000313" key="1">
    <source>
        <dbReference type="EMBL" id="TDH59541.1"/>
    </source>
</evidence>
<protein>
    <submittedName>
        <fullName evidence="1">Uncharacterized protein</fullName>
    </submittedName>
</protein>
<organism evidence="1 2">
    <name type="scientific">Dankookia rubra</name>
    <dbReference type="NCBI Taxonomy" id="1442381"/>
    <lineage>
        <taxon>Bacteria</taxon>
        <taxon>Pseudomonadati</taxon>
        <taxon>Pseudomonadota</taxon>
        <taxon>Alphaproteobacteria</taxon>
        <taxon>Acetobacterales</taxon>
        <taxon>Roseomonadaceae</taxon>
        <taxon>Dankookia</taxon>
    </lineage>
</organism>
<accession>A0A4R5QB03</accession>
<name>A0A4R5QB03_9PROT</name>
<evidence type="ECO:0000313" key="2">
    <source>
        <dbReference type="Proteomes" id="UP000295096"/>
    </source>
</evidence>
<dbReference type="AlphaFoldDB" id="A0A4R5QB03"/>
<gene>
    <name evidence="1" type="ORF">E2C06_26805</name>
</gene>
<proteinExistence type="predicted"/>
<reference evidence="1 2" key="1">
    <citation type="journal article" date="2016" name="J. Microbiol.">
        <title>Dankookia rubra gen. nov., sp. nov., an alphaproteobacterium isolated from sediment of a shallow stream.</title>
        <authorList>
            <person name="Kim W.H."/>
            <person name="Kim D.H."/>
            <person name="Kang K."/>
            <person name="Ahn T.Y."/>
        </authorList>
    </citation>
    <scope>NUCLEOTIDE SEQUENCE [LARGE SCALE GENOMIC DNA]</scope>
    <source>
        <strain evidence="1 2">JCM30602</strain>
    </source>
</reference>
<dbReference type="EMBL" id="SMSJ01000062">
    <property type="protein sequence ID" value="TDH59541.1"/>
    <property type="molecule type" value="Genomic_DNA"/>
</dbReference>
<sequence length="118" mass="12255">MPDAPSPPPAGIPPHLRGAVSRYRALRAGGCDAATALAELVAYLVVLRPGLPRVLAHEQAEAVAAACGPVQPAMQPLCPPAERPAHPPHGLLVVLARPARPENLNPSARHPAPARPIR</sequence>
<comment type="caution">
    <text evidence="1">The sequence shown here is derived from an EMBL/GenBank/DDBJ whole genome shotgun (WGS) entry which is preliminary data.</text>
</comment>
<dbReference type="Proteomes" id="UP000295096">
    <property type="component" value="Unassembled WGS sequence"/>
</dbReference>
<dbReference type="RefSeq" id="WP_133291652.1">
    <property type="nucleotide sequence ID" value="NZ_SMSJ01000062.1"/>
</dbReference>